<comment type="caution">
    <text evidence="2">The sequence shown here is derived from an EMBL/GenBank/DDBJ whole genome shotgun (WGS) entry which is preliminary data.</text>
</comment>
<evidence type="ECO:0000313" key="2">
    <source>
        <dbReference type="EMBL" id="MBG0568210.1"/>
    </source>
</evidence>
<dbReference type="EMBL" id="JADQTO010000035">
    <property type="protein sequence ID" value="MBG0568210.1"/>
    <property type="molecule type" value="Genomic_DNA"/>
</dbReference>
<dbReference type="Proteomes" id="UP000598146">
    <property type="component" value="Unassembled WGS sequence"/>
</dbReference>
<organism evidence="2 3">
    <name type="scientific">Actinoplanes aureus</name>
    <dbReference type="NCBI Taxonomy" id="2792083"/>
    <lineage>
        <taxon>Bacteria</taxon>
        <taxon>Bacillati</taxon>
        <taxon>Actinomycetota</taxon>
        <taxon>Actinomycetes</taxon>
        <taxon>Micromonosporales</taxon>
        <taxon>Micromonosporaceae</taxon>
        <taxon>Actinoplanes</taxon>
    </lineage>
</organism>
<name>A0A931CNM9_9ACTN</name>
<feature type="region of interest" description="Disordered" evidence="1">
    <location>
        <begin position="1"/>
        <end position="29"/>
    </location>
</feature>
<feature type="region of interest" description="Disordered" evidence="1">
    <location>
        <begin position="110"/>
        <end position="136"/>
    </location>
</feature>
<gene>
    <name evidence="2" type="ORF">I4J89_42975</name>
</gene>
<keyword evidence="3" id="KW-1185">Reference proteome</keyword>
<protein>
    <submittedName>
        <fullName evidence="2">Uncharacterized protein</fullName>
    </submittedName>
</protein>
<dbReference type="AlphaFoldDB" id="A0A931CNM9"/>
<dbReference type="SUPFAM" id="SSF53335">
    <property type="entry name" value="S-adenosyl-L-methionine-dependent methyltransferases"/>
    <property type="match status" value="1"/>
</dbReference>
<reference evidence="2" key="1">
    <citation type="submission" date="2020-11" db="EMBL/GenBank/DDBJ databases">
        <title>Isolation and identification of active actinomycetes.</title>
        <authorList>
            <person name="Sun X."/>
        </authorList>
    </citation>
    <scope>NUCLEOTIDE SEQUENCE</scope>
    <source>
        <strain evidence="2">NEAU-A11</strain>
    </source>
</reference>
<sequence>MPEHTPQHHISPSASTDPAAIDAAPTDLIAGDPPVPITVWRTARTEADAGRSIGARLAARLIAAYSRPGEVVVDLTDGHALTQACTAGGRLHHPAWFTDAASLIIGPASPASSTLSADTTADLTDDRDGGGEDQEELPELSAWFGDDLTDPALHPAGGPGADLPADGSLHGVTGLVVARWPLDNTGDAANRVRLAWLLTACAQLLRPGGCLILVVAVPPGTSPAPEDFTPVVHAAAGVRLGYLQHIVAVAADTDGDAFIYHVTDEELLALADATGQWQAAHLRVHADLLVFSQTDRTAPRPGKNGRQGGGRRG</sequence>
<dbReference type="InterPro" id="IPR029063">
    <property type="entry name" value="SAM-dependent_MTases_sf"/>
</dbReference>
<feature type="compositionally biased region" description="Low complexity" evidence="1">
    <location>
        <begin position="10"/>
        <end position="29"/>
    </location>
</feature>
<evidence type="ECO:0000313" key="3">
    <source>
        <dbReference type="Proteomes" id="UP000598146"/>
    </source>
</evidence>
<proteinExistence type="predicted"/>
<evidence type="ECO:0000256" key="1">
    <source>
        <dbReference type="SAM" id="MobiDB-lite"/>
    </source>
</evidence>
<feature type="compositionally biased region" description="Low complexity" evidence="1">
    <location>
        <begin position="110"/>
        <end position="122"/>
    </location>
</feature>
<accession>A0A931CNM9</accession>
<dbReference type="RefSeq" id="WP_196419983.1">
    <property type="nucleotide sequence ID" value="NZ_JADQTO010000035.1"/>
</dbReference>